<dbReference type="Proteomes" id="UP000050502">
    <property type="component" value="Unassembled WGS sequence"/>
</dbReference>
<dbReference type="PANTHER" id="PTHR10259:SF11">
    <property type="entry name" value="THIOPURINE S-METHYLTRANSFERASE"/>
    <property type="match status" value="1"/>
</dbReference>
<keyword evidence="3" id="KW-0949">S-adenosyl-L-methionine</keyword>
<dbReference type="PANTHER" id="PTHR10259">
    <property type="entry name" value="THIOPURINE S-METHYLTRANSFERASE"/>
    <property type="match status" value="1"/>
</dbReference>
<dbReference type="STRING" id="872965.SE16_04385"/>
<comment type="caution">
    <text evidence="4">The sequence shown here is derived from an EMBL/GenBank/DDBJ whole genome shotgun (WGS) entry which is preliminary data.</text>
</comment>
<dbReference type="InterPro" id="IPR008854">
    <property type="entry name" value="TPMT"/>
</dbReference>
<dbReference type="EMBL" id="LGKN01000003">
    <property type="protein sequence ID" value="KPL89649.1"/>
    <property type="molecule type" value="Genomic_DNA"/>
</dbReference>
<reference evidence="4 6" key="1">
    <citation type="journal article" date="2015" name="Genome Announc.">
        <title>Draft Genome Sequence of a Heterotrophic Facultative Anaerobic Thermophilic Bacterium, Ardenticatena maritima Strain 110ST.</title>
        <authorList>
            <person name="Kawaichi S."/>
            <person name="Yoshida T."/>
            <person name="Sako Y."/>
            <person name="Nakamura R."/>
        </authorList>
    </citation>
    <scope>NUCLEOTIDE SEQUENCE [LARGE SCALE GENOMIC DNA]</scope>
    <source>
        <strain evidence="4 6">110S</strain>
    </source>
</reference>
<keyword evidence="2" id="KW-0808">Transferase</keyword>
<keyword evidence="1" id="KW-0489">Methyltransferase</keyword>
<dbReference type="GO" id="GO:0008119">
    <property type="term" value="F:thiopurine S-methyltransferase activity"/>
    <property type="evidence" value="ECO:0007669"/>
    <property type="project" value="TreeGrafter"/>
</dbReference>
<evidence type="ECO:0000256" key="1">
    <source>
        <dbReference type="ARBA" id="ARBA00022603"/>
    </source>
</evidence>
<dbReference type="RefSeq" id="WP_054492920.1">
    <property type="nucleotide sequence ID" value="NZ_BBZA01000108.1"/>
</dbReference>
<reference evidence="5 7" key="2">
    <citation type="submission" date="2015-07" db="EMBL/GenBank/DDBJ databases">
        <title>Whole genome sequence of Ardenticatena maritima DSM 23922.</title>
        <authorList>
            <person name="Hemp J."/>
            <person name="Ward L.M."/>
            <person name="Pace L.A."/>
            <person name="Fischer W.W."/>
        </authorList>
    </citation>
    <scope>NUCLEOTIDE SEQUENCE [LARGE SCALE GENOMIC DNA]</scope>
    <source>
        <strain evidence="5 7">110S</strain>
    </source>
</reference>
<dbReference type="SUPFAM" id="SSF53335">
    <property type="entry name" value="S-adenosyl-L-methionine-dependent methyltransferases"/>
    <property type="match status" value="1"/>
</dbReference>
<evidence type="ECO:0000313" key="7">
    <source>
        <dbReference type="Proteomes" id="UP000050502"/>
    </source>
</evidence>
<dbReference type="Proteomes" id="UP000037784">
    <property type="component" value="Unassembled WGS sequence"/>
</dbReference>
<evidence type="ECO:0000256" key="2">
    <source>
        <dbReference type="ARBA" id="ARBA00022679"/>
    </source>
</evidence>
<reference evidence="6" key="3">
    <citation type="submission" date="2015-08" db="EMBL/GenBank/DDBJ databases">
        <title>Draft Genome Sequence of a Heterotrophic Facultative Anaerobic Bacterium Ardenticatena maritima Strain 110S.</title>
        <authorList>
            <person name="Kawaichi S."/>
            <person name="Yoshida T."/>
            <person name="Sako Y."/>
            <person name="Nakamura R."/>
        </authorList>
    </citation>
    <scope>NUCLEOTIDE SEQUENCE [LARGE SCALE GENOMIC DNA]</scope>
    <source>
        <strain evidence="6">110S</strain>
    </source>
</reference>
<dbReference type="PATRIC" id="fig|872965.6.peg.851"/>
<dbReference type="InParanoid" id="A0A0N0RFJ7"/>
<keyword evidence="6" id="KW-1185">Reference proteome</keyword>
<dbReference type="Pfam" id="PF05724">
    <property type="entry name" value="TPMT"/>
    <property type="match status" value="1"/>
</dbReference>
<dbReference type="OrthoDB" id="189743at2"/>
<evidence type="ECO:0000313" key="4">
    <source>
        <dbReference type="EMBL" id="GAP63050.1"/>
    </source>
</evidence>
<evidence type="ECO:0000256" key="3">
    <source>
        <dbReference type="ARBA" id="ARBA00022691"/>
    </source>
</evidence>
<gene>
    <name evidence="4" type="ORF">ARMA_1473</name>
    <name evidence="5" type="ORF">SE16_04385</name>
</gene>
<dbReference type="CDD" id="cd02440">
    <property type="entry name" value="AdoMet_MTases"/>
    <property type="match status" value="1"/>
</dbReference>
<evidence type="ECO:0000313" key="6">
    <source>
        <dbReference type="Proteomes" id="UP000037784"/>
    </source>
</evidence>
<accession>A0A0N0RFJ7</accession>
<evidence type="ECO:0000313" key="5">
    <source>
        <dbReference type="EMBL" id="KPL89649.1"/>
    </source>
</evidence>
<dbReference type="EMBL" id="BBZA01000108">
    <property type="protein sequence ID" value="GAP63050.1"/>
    <property type="molecule type" value="Genomic_DNA"/>
</dbReference>
<dbReference type="InterPro" id="IPR029063">
    <property type="entry name" value="SAM-dependent_MTases_sf"/>
</dbReference>
<evidence type="ECO:0008006" key="8">
    <source>
        <dbReference type="Google" id="ProtNLM"/>
    </source>
</evidence>
<name>A0A0N0RFJ7_9CHLR</name>
<dbReference type="Gene3D" id="3.40.50.150">
    <property type="entry name" value="Vaccinia Virus protein VP39"/>
    <property type="match status" value="1"/>
</dbReference>
<proteinExistence type="predicted"/>
<organism evidence="4 6">
    <name type="scientific">Ardenticatena maritima</name>
    <dbReference type="NCBI Taxonomy" id="872965"/>
    <lineage>
        <taxon>Bacteria</taxon>
        <taxon>Bacillati</taxon>
        <taxon>Chloroflexota</taxon>
        <taxon>Ardenticatenia</taxon>
        <taxon>Ardenticatenales</taxon>
        <taxon>Ardenticatenaceae</taxon>
        <taxon>Ardenticatena</taxon>
    </lineage>
</organism>
<sequence length="213" mass="24243">MTQEQDWFDHVYRQAAGDPSRVPWNRTGAHDRLLEWLAREQVDGTGKRALVVGCGMGRDAEALAAYGFKVVAFDRAPTAIAWCREAFANSPVQYVQADLFAPPAEWSQAFDFVLETFTLQALPAERRAEARARIADFVAPGGSLLVITFGRQPETVVEGPPWPLTRDEVEAFTEHGLRIVRFEDFRTPHPEWERLRWFRVHLRRPPTETGQTP</sequence>
<dbReference type="GO" id="GO:0032259">
    <property type="term" value="P:methylation"/>
    <property type="evidence" value="ECO:0007669"/>
    <property type="project" value="UniProtKB-KW"/>
</dbReference>
<dbReference type="AlphaFoldDB" id="A0A0N0RFJ7"/>
<protein>
    <recommendedName>
        <fullName evidence="8">Methyltransferase domain-containing protein</fullName>
    </recommendedName>
</protein>